<accession>A0A022KSY7</accession>
<keyword evidence="9" id="KW-1133">Transmembrane helix</keyword>
<dbReference type="Proteomes" id="UP000019754">
    <property type="component" value="Unassembled WGS sequence"/>
</dbReference>
<evidence type="ECO:0000256" key="4">
    <source>
        <dbReference type="ARBA" id="ARBA00007505"/>
    </source>
</evidence>
<evidence type="ECO:0000256" key="10">
    <source>
        <dbReference type="ARBA" id="ARBA00023027"/>
    </source>
</evidence>
<dbReference type="InterPro" id="IPR044516">
    <property type="entry name" value="UXS-like"/>
</dbReference>
<evidence type="ECO:0000256" key="6">
    <source>
        <dbReference type="ARBA" id="ARBA00022692"/>
    </source>
</evidence>
<keyword evidence="6" id="KW-0812">Transmembrane</keyword>
<organism evidence="15 16">
    <name type="scientific">Brachybacterium muris UCD-AY4</name>
    <dbReference type="NCBI Taxonomy" id="1249481"/>
    <lineage>
        <taxon>Bacteria</taxon>
        <taxon>Bacillati</taxon>
        <taxon>Actinomycetota</taxon>
        <taxon>Actinomycetes</taxon>
        <taxon>Micrococcales</taxon>
        <taxon>Dermabacteraceae</taxon>
        <taxon>Brachybacterium</taxon>
    </lineage>
</organism>
<dbReference type="PANTHER" id="PTHR43078">
    <property type="entry name" value="UDP-GLUCURONIC ACID DECARBOXYLASE-RELATED"/>
    <property type="match status" value="1"/>
</dbReference>
<evidence type="ECO:0000256" key="13">
    <source>
        <dbReference type="ARBA" id="ARBA00023239"/>
    </source>
</evidence>
<evidence type="ECO:0000259" key="14">
    <source>
        <dbReference type="Pfam" id="PF16363"/>
    </source>
</evidence>
<dbReference type="InterPro" id="IPR036291">
    <property type="entry name" value="NAD(P)-bd_dom_sf"/>
</dbReference>
<evidence type="ECO:0000256" key="2">
    <source>
        <dbReference type="ARBA" id="ARBA00004447"/>
    </source>
</evidence>
<evidence type="ECO:0000256" key="9">
    <source>
        <dbReference type="ARBA" id="ARBA00022989"/>
    </source>
</evidence>
<gene>
    <name evidence="15" type="ORF">D641_0110400</name>
</gene>
<keyword evidence="11" id="KW-0333">Golgi apparatus</keyword>
<dbReference type="EC" id="4.1.1.35" evidence="5"/>
<evidence type="ECO:0000256" key="12">
    <source>
        <dbReference type="ARBA" id="ARBA00023136"/>
    </source>
</evidence>
<keyword evidence="13" id="KW-0456">Lyase</keyword>
<dbReference type="InterPro" id="IPR016040">
    <property type="entry name" value="NAD(P)-bd_dom"/>
</dbReference>
<dbReference type="OrthoDB" id="3227561at2"/>
<keyword evidence="16" id="KW-1185">Reference proteome</keyword>
<dbReference type="SUPFAM" id="SSF51735">
    <property type="entry name" value="NAD(P)-binding Rossmann-fold domains"/>
    <property type="match status" value="1"/>
</dbReference>
<keyword evidence="12" id="KW-0472">Membrane</keyword>
<evidence type="ECO:0000256" key="8">
    <source>
        <dbReference type="ARBA" id="ARBA00022968"/>
    </source>
</evidence>
<comment type="pathway">
    <text evidence="3">Nucleotide-sugar biosynthesis; UDP-alpha-D-xylose biosynthesis; UDP-alpha-D-xylose from UDP-alpha-D-glucuronate: step 1/1.</text>
</comment>
<feature type="domain" description="NAD(P)-binding" evidence="14">
    <location>
        <begin position="1"/>
        <end position="51"/>
    </location>
</feature>
<dbReference type="PANTHER" id="PTHR43078:SF6">
    <property type="entry name" value="UDP-GLUCURONIC ACID DECARBOXYLASE 1"/>
    <property type="match status" value="1"/>
</dbReference>
<dbReference type="UniPathway" id="UPA00796">
    <property type="reaction ID" value="UER00771"/>
</dbReference>
<dbReference type="Gene3D" id="3.40.50.720">
    <property type="entry name" value="NAD(P)-binding Rossmann-like Domain"/>
    <property type="match status" value="1"/>
</dbReference>
<evidence type="ECO:0000256" key="5">
    <source>
        <dbReference type="ARBA" id="ARBA00012290"/>
    </source>
</evidence>
<evidence type="ECO:0000256" key="1">
    <source>
        <dbReference type="ARBA" id="ARBA00001911"/>
    </source>
</evidence>
<dbReference type="AlphaFoldDB" id="A0A022KSY7"/>
<comment type="subcellular location">
    <subcellularLocation>
        <location evidence="2">Golgi apparatus</location>
        <location evidence="2">Golgi stack membrane</location>
        <topology evidence="2">Single-pass type II membrane protein</topology>
    </subcellularLocation>
</comment>
<name>A0A022KSY7_9MICO</name>
<dbReference type="GO" id="GO:0070403">
    <property type="term" value="F:NAD+ binding"/>
    <property type="evidence" value="ECO:0007669"/>
    <property type="project" value="InterPro"/>
</dbReference>
<dbReference type="GO" id="GO:0005737">
    <property type="term" value="C:cytoplasm"/>
    <property type="evidence" value="ECO:0007669"/>
    <property type="project" value="TreeGrafter"/>
</dbReference>
<comment type="cofactor">
    <cofactor evidence="1">
        <name>NAD(+)</name>
        <dbReference type="ChEBI" id="CHEBI:57540"/>
    </cofactor>
</comment>
<dbReference type="EMBL" id="AORC01000012">
    <property type="protein sequence ID" value="EYT48852.1"/>
    <property type="molecule type" value="Genomic_DNA"/>
</dbReference>
<keyword evidence="10" id="KW-0520">NAD</keyword>
<comment type="caution">
    <text evidence="15">The sequence shown here is derived from an EMBL/GenBank/DDBJ whole genome shotgun (WGS) entry which is preliminary data.</text>
</comment>
<sequence length="92" mass="10145">MVTGGAGFIGSHLTERLLEQGHEVLVVDNFYSSTRSNLRHLLDHPGFELDPEPLHLLTDALGLGDGVARIDEGTQSRFLLRLRTPDGRVVEL</sequence>
<protein>
    <recommendedName>
        <fullName evidence="5">UDP-glucuronate decarboxylase</fullName>
        <ecNumber evidence="5">4.1.1.35</ecNumber>
    </recommendedName>
</protein>
<evidence type="ECO:0000256" key="3">
    <source>
        <dbReference type="ARBA" id="ARBA00005100"/>
    </source>
</evidence>
<evidence type="ECO:0000256" key="11">
    <source>
        <dbReference type="ARBA" id="ARBA00023034"/>
    </source>
</evidence>
<dbReference type="HOGENOM" id="CLU_2407490_0_0_11"/>
<dbReference type="GO" id="GO:0042732">
    <property type="term" value="P:D-xylose metabolic process"/>
    <property type="evidence" value="ECO:0007669"/>
    <property type="project" value="InterPro"/>
</dbReference>
<evidence type="ECO:0000313" key="16">
    <source>
        <dbReference type="Proteomes" id="UP000019754"/>
    </source>
</evidence>
<dbReference type="GO" id="GO:0048040">
    <property type="term" value="F:UDP-glucuronate decarboxylase activity"/>
    <property type="evidence" value="ECO:0007669"/>
    <property type="project" value="UniProtKB-EC"/>
</dbReference>
<dbReference type="Pfam" id="PF16363">
    <property type="entry name" value="GDP_Man_Dehyd"/>
    <property type="match status" value="1"/>
</dbReference>
<dbReference type="GO" id="GO:0033320">
    <property type="term" value="P:UDP-D-xylose biosynthetic process"/>
    <property type="evidence" value="ECO:0007669"/>
    <property type="project" value="UniProtKB-UniPathway"/>
</dbReference>
<dbReference type="STRING" id="1249481.D641_0110400"/>
<evidence type="ECO:0000256" key="7">
    <source>
        <dbReference type="ARBA" id="ARBA00022793"/>
    </source>
</evidence>
<comment type="similarity">
    <text evidence="4">Belongs to the NAD(P)-dependent epimerase/dehydratase family. UDP-glucuronic acid decarboxylase subfamily.</text>
</comment>
<proteinExistence type="inferred from homology"/>
<keyword evidence="8" id="KW-0735">Signal-anchor</keyword>
<keyword evidence="7" id="KW-0210">Decarboxylase</keyword>
<evidence type="ECO:0000313" key="15">
    <source>
        <dbReference type="EMBL" id="EYT48852.1"/>
    </source>
</evidence>
<reference evidence="15 16" key="1">
    <citation type="journal article" date="2013" name="Genome Announc.">
        <title>Draft genome sequence of an Actinobacterium, Brachybacterium muris strain UCD-AY4.</title>
        <authorList>
            <person name="Lo J.R."/>
            <person name="Lang J.M."/>
            <person name="Darling A.E."/>
            <person name="Eisen J.A."/>
            <person name="Coil D.A."/>
        </authorList>
    </citation>
    <scope>NUCLEOTIDE SEQUENCE [LARGE SCALE GENOMIC DNA]</scope>
    <source>
        <strain evidence="15 16">UCD-AY4</strain>
    </source>
</reference>